<sequence length="73" mass="8777">MRSIKKLVTNNIITVSETELGTLFTIVKYESYQEFSSNHENRTQNGRRTYRRTKTERKRYEVGTISRIKEFKN</sequence>
<protein>
    <submittedName>
        <fullName evidence="1">Uncharacterized protein</fullName>
    </submittedName>
</protein>
<dbReference type="AlphaFoldDB" id="A0A5S9MGP8"/>
<dbReference type="Proteomes" id="UP000464658">
    <property type="component" value="Chromosome"/>
</dbReference>
<evidence type="ECO:0000313" key="1">
    <source>
        <dbReference type="EMBL" id="BBP90989.1"/>
    </source>
</evidence>
<organism evidence="1 2">
    <name type="scientific">Bacillus safensis</name>
    <dbReference type="NCBI Taxonomy" id="561879"/>
    <lineage>
        <taxon>Bacteria</taxon>
        <taxon>Bacillati</taxon>
        <taxon>Bacillota</taxon>
        <taxon>Bacilli</taxon>
        <taxon>Bacillales</taxon>
        <taxon>Bacillaceae</taxon>
        <taxon>Bacillus</taxon>
    </lineage>
</organism>
<evidence type="ECO:0000313" key="2">
    <source>
        <dbReference type="Proteomes" id="UP000464658"/>
    </source>
</evidence>
<proteinExistence type="predicted"/>
<reference evidence="1 2" key="1">
    <citation type="submission" date="2019-12" db="EMBL/GenBank/DDBJ databases">
        <title>Full genome sequence of a Bacillus safensis strain isolated from commercially available natto in Indonesia.</title>
        <authorList>
            <person name="Yoshida M."/>
            <person name="Uomi M."/>
            <person name="Waturangi D."/>
            <person name="Ekaputri J.J."/>
            <person name="Setiamarga D.H.E."/>
        </authorList>
    </citation>
    <scope>NUCLEOTIDE SEQUENCE [LARGE SCALE GENOMIC DNA]</scope>
    <source>
        <strain evidence="1 2">IDN1</strain>
    </source>
</reference>
<name>A0A5S9MGP8_BACIA</name>
<gene>
    <name evidence="1" type="ORF">BsIDN1_46070</name>
</gene>
<dbReference type="EMBL" id="AP021906">
    <property type="protein sequence ID" value="BBP90989.1"/>
    <property type="molecule type" value="Genomic_DNA"/>
</dbReference>
<accession>A0A5S9MGP8</accession>